<dbReference type="InterPro" id="IPR033945">
    <property type="entry name" value="Cyt_c_oxase_su3_dom"/>
</dbReference>
<reference evidence="11" key="1">
    <citation type="submission" date="2018-02" db="EMBL/GenBank/DDBJ databases">
        <title>Resolving the psyllid tree of life: Phylogenomic analysis of the superfamily Psylloidea (Hemiptera).</title>
        <authorList>
            <person name="Percy D.M."/>
            <person name="Sveinsson S."/>
            <person name="Lemmon A.R."/>
            <person name="Lemmon E.M."/>
            <person name="Ouvrard D."/>
            <person name="Burckhardt D."/>
        </authorList>
    </citation>
    <scope>NUCLEOTIDE SEQUENCE</scope>
    <source>
        <strain evidence="11">DP1.idba.120_cir</strain>
    </source>
</reference>
<evidence type="ECO:0000256" key="8">
    <source>
        <dbReference type="RuleBase" id="RU003375"/>
    </source>
</evidence>
<dbReference type="InterPro" id="IPR000298">
    <property type="entry name" value="Cyt_c_oxidase-like_su3"/>
</dbReference>
<evidence type="ECO:0000313" key="11">
    <source>
        <dbReference type="EMBL" id="AWU48927.1"/>
    </source>
</evidence>
<dbReference type="PROSITE" id="PS50253">
    <property type="entry name" value="COX3"/>
    <property type="match status" value="1"/>
</dbReference>
<keyword evidence="6 9" id="KW-1133">Transmembrane helix</keyword>
<comment type="similarity">
    <text evidence="2 8">Belongs to the cytochrome c oxidase subunit 3 family.</text>
</comment>
<dbReference type="AlphaFoldDB" id="A0A344A2D6"/>
<evidence type="ECO:0000256" key="2">
    <source>
        <dbReference type="ARBA" id="ARBA00010581"/>
    </source>
</evidence>
<keyword evidence="5" id="KW-1278">Translocase</keyword>
<feature type="transmembrane region" description="Helical" evidence="9">
    <location>
        <begin position="38"/>
        <end position="56"/>
    </location>
</feature>
<evidence type="ECO:0000256" key="1">
    <source>
        <dbReference type="ARBA" id="ARBA00004141"/>
    </source>
</evidence>
<evidence type="ECO:0000256" key="7">
    <source>
        <dbReference type="ARBA" id="ARBA00023136"/>
    </source>
</evidence>
<dbReference type="Gene3D" id="1.10.287.70">
    <property type="match status" value="1"/>
</dbReference>
<evidence type="ECO:0000256" key="6">
    <source>
        <dbReference type="ARBA" id="ARBA00022989"/>
    </source>
</evidence>
<accession>A0A344A2D6</accession>
<evidence type="ECO:0000256" key="4">
    <source>
        <dbReference type="ARBA" id="ARBA00022692"/>
    </source>
</evidence>
<dbReference type="SUPFAM" id="SSF81452">
    <property type="entry name" value="Cytochrome c oxidase subunit III-like"/>
    <property type="match status" value="1"/>
</dbReference>
<dbReference type="PANTHER" id="PTHR11403:SF7">
    <property type="entry name" value="CYTOCHROME C OXIDASE SUBUNIT 3"/>
    <property type="match status" value="1"/>
</dbReference>
<dbReference type="InterPro" id="IPR035973">
    <property type="entry name" value="Cyt_c_oxidase_su3-like_sf"/>
</dbReference>
<dbReference type="InterPro" id="IPR013833">
    <property type="entry name" value="Cyt_c_oxidase_su3_a-hlx"/>
</dbReference>
<dbReference type="GO" id="GO:0005739">
    <property type="term" value="C:mitochondrion"/>
    <property type="evidence" value="ECO:0007669"/>
    <property type="project" value="TreeGrafter"/>
</dbReference>
<comment type="subcellular location">
    <subcellularLocation>
        <location evidence="1">Membrane</location>
        <topology evidence="1">Multi-pass membrane protein</topology>
    </subcellularLocation>
</comment>
<dbReference type="EMBL" id="MG989226">
    <property type="protein sequence ID" value="AWU48927.1"/>
    <property type="molecule type" value="Genomic_DNA"/>
</dbReference>
<gene>
    <name evidence="11" type="primary">cox3</name>
</gene>
<geneLocation type="mitochondrion" evidence="11"/>
<keyword evidence="7 9" id="KW-0472">Membrane</keyword>
<dbReference type="GO" id="GO:0004129">
    <property type="term" value="F:cytochrome-c oxidase activity"/>
    <property type="evidence" value="ECO:0007669"/>
    <property type="project" value="InterPro"/>
</dbReference>
<feature type="transmembrane region" description="Helical" evidence="9">
    <location>
        <begin position="127"/>
        <end position="147"/>
    </location>
</feature>
<dbReference type="Pfam" id="PF00510">
    <property type="entry name" value="COX3"/>
    <property type="match status" value="1"/>
</dbReference>
<evidence type="ECO:0000256" key="3">
    <source>
        <dbReference type="ARBA" id="ARBA00015944"/>
    </source>
</evidence>
<sequence length="259" mass="30669">MKNHQFHLVDPSPWPMIISFIILNYTSMTILFFNTKKILPMMMNMIMIILVMLTWWKDIKRESTFQGHHTQLVMQSMKYGMLLFIVSEVLFFVSFFWSFFHHSLTPTHELGLNWPPKNIESFNPLNIPLMNTIILLSSGISVTWTHSSICLNNFKNTKLSLIITIMLGIYFSLLQFFEYYYAPFSISDSVYGSTFFLTTGFHGIHVIIGTLFLTHVLTRLIKINFSSTHHLSMEMAIWYWHFVDVVWLFLYITIYWWGK</sequence>
<dbReference type="CDD" id="cd01665">
    <property type="entry name" value="Cyt_c_Oxidase_III"/>
    <property type="match status" value="1"/>
</dbReference>
<feature type="transmembrane region" description="Helical" evidence="9">
    <location>
        <begin position="12"/>
        <end position="32"/>
    </location>
</feature>
<protein>
    <recommendedName>
        <fullName evidence="3 8">Cytochrome c oxidase subunit 3</fullName>
    </recommendedName>
</protein>
<feature type="transmembrane region" description="Helical" evidence="9">
    <location>
        <begin position="77"/>
        <end position="100"/>
    </location>
</feature>
<name>A0A344A2D6_9HEMI</name>
<comment type="function">
    <text evidence="8">Component of the cytochrome c oxidase, the last enzyme in the mitochondrial electron transport chain which drives oxidative phosphorylation. The respiratory chain contains 3 multisubunit complexes succinate dehydrogenase (complex II, CII), ubiquinol-cytochrome c oxidoreductase (cytochrome b-c1 complex, complex III, CIII) and cytochrome c oxidase (complex IV, CIV), that cooperate to transfer electrons derived from NADH and succinate to molecular oxygen, creating an electrochemical gradient over the inner membrane that drives transmembrane transport and the ATP synthase. Cytochrome c oxidase is the component of the respiratory chain that catalyzes the reduction of oxygen to water. Electrons originating from reduced cytochrome c in the intermembrane space (IMS) are transferred via the dinuclear copper A center (CU(A)) of subunit 2 and heme A of subunit 1 to the active site in subunit 1, a binuclear center (BNC) formed by heme A3 and copper B (CU(B)). The BNC reduces molecular oxygen to 2 water molecules using 4 electrons from cytochrome c in the IMS and 4 protons from the mitochondrial matrix.</text>
</comment>
<dbReference type="Gene3D" id="1.20.120.80">
    <property type="entry name" value="Cytochrome c oxidase, subunit III, four-helix bundle"/>
    <property type="match status" value="1"/>
</dbReference>
<dbReference type="PANTHER" id="PTHR11403">
    <property type="entry name" value="CYTOCHROME C OXIDASE SUBUNIT III"/>
    <property type="match status" value="1"/>
</dbReference>
<feature type="transmembrane region" description="Helical" evidence="9">
    <location>
        <begin position="238"/>
        <end position="258"/>
    </location>
</feature>
<keyword evidence="8 11" id="KW-0496">Mitochondrion</keyword>
<dbReference type="GO" id="GO:0006123">
    <property type="term" value="P:mitochondrial electron transport, cytochrome c to oxygen"/>
    <property type="evidence" value="ECO:0007669"/>
    <property type="project" value="TreeGrafter"/>
</dbReference>
<evidence type="ECO:0000256" key="5">
    <source>
        <dbReference type="ARBA" id="ARBA00022967"/>
    </source>
</evidence>
<organism evidence="11">
    <name type="scientific">Heteropsylla cubana</name>
    <dbReference type="NCBI Taxonomy" id="121849"/>
    <lineage>
        <taxon>Eukaryota</taxon>
        <taxon>Metazoa</taxon>
        <taxon>Ecdysozoa</taxon>
        <taxon>Arthropoda</taxon>
        <taxon>Hexapoda</taxon>
        <taxon>Insecta</taxon>
        <taxon>Pterygota</taxon>
        <taxon>Neoptera</taxon>
        <taxon>Paraneoptera</taxon>
        <taxon>Hemiptera</taxon>
        <taxon>Sternorrhyncha</taxon>
        <taxon>Psylloidea</taxon>
        <taxon>Psyllidae</taxon>
        <taxon>Ciriacreminae</taxon>
        <taxon>Heteropsylla</taxon>
    </lineage>
</organism>
<evidence type="ECO:0000256" key="9">
    <source>
        <dbReference type="SAM" id="Phobius"/>
    </source>
</evidence>
<dbReference type="GO" id="GO:0016020">
    <property type="term" value="C:membrane"/>
    <property type="evidence" value="ECO:0007669"/>
    <property type="project" value="UniProtKB-SubCell"/>
</dbReference>
<dbReference type="InterPro" id="IPR024791">
    <property type="entry name" value="Cyt_c/ubiquinol_Oxase_su3"/>
</dbReference>
<feature type="domain" description="Heme-copper oxidase subunit III family profile" evidence="10">
    <location>
        <begin position="2"/>
        <end position="259"/>
    </location>
</feature>
<keyword evidence="4 8" id="KW-0812">Transmembrane</keyword>
<feature type="transmembrane region" description="Helical" evidence="9">
    <location>
        <begin position="159"/>
        <end position="182"/>
    </location>
</feature>
<evidence type="ECO:0000259" key="10">
    <source>
        <dbReference type="PROSITE" id="PS50253"/>
    </source>
</evidence>
<dbReference type="FunFam" id="1.20.120.80:FF:000002">
    <property type="entry name" value="Cytochrome c oxidase subunit 3"/>
    <property type="match status" value="1"/>
</dbReference>
<proteinExistence type="inferred from homology"/>
<feature type="transmembrane region" description="Helical" evidence="9">
    <location>
        <begin position="194"/>
        <end position="217"/>
    </location>
</feature>